<proteinExistence type="predicted"/>
<dbReference type="Pfam" id="PF18029">
    <property type="entry name" value="Glyoxalase_6"/>
    <property type="match status" value="1"/>
</dbReference>
<evidence type="ECO:0000313" key="2">
    <source>
        <dbReference type="EMBL" id="SSA36076.1"/>
    </source>
</evidence>
<name>A0A2Y8ZX15_9MICO</name>
<accession>A0A2Y8ZX15</accession>
<dbReference type="OrthoDB" id="9793039at2"/>
<reference evidence="3" key="1">
    <citation type="submission" date="2016-10" db="EMBL/GenBank/DDBJ databases">
        <authorList>
            <person name="Varghese N."/>
            <person name="Submissions S."/>
        </authorList>
    </citation>
    <scope>NUCLEOTIDE SEQUENCE [LARGE SCALE GENOMIC DNA]</scope>
    <source>
        <strain evidence="3">DSM 22951</strain>
    </source>
</reference>
<evidence type="ECO:0000313" key="3">
    <source>
        <dbReference type="Proteomes" id="UP000250028"/>
    </source>
</evidence>
<dbReference type="Proteomes" id="UP000250028">
    <property type="component" value="Unassembled WGS sequence"/>
</dbReference>
<keyword evidence="3" id="KW-1185">Reference proteome</keyword>
<dbReference type="PANTHER" id="PTHR33993:SF14">
    <property type="entry name" value="GB|AAF24581.1"/>
    <property type="match status" value="1"/>
</dbReference>
<organism evidence="2 3">
    <name type="scientific">Branchiibius hedensis</name>
    <dbReference type="NCBI Taxonomy" id="672460"/>
    <lineage>
        <taxon>Bacteria</taxon>
        <taxon>Bacillati</taxon>
        <taxon>Actinomycetota</taxon>
        <taxon>Actinomycetes</taxon>
        <taxon>Micrococcales</taxon>
        <taxon>Dermacoccaceae</taxon>
        <taxon>Branchiibius</taxon>
    </lineage>
</organism>
<dbReference type="EMBL" id="UESZ01000001">
    <property type="protein sequence ID" value="SSA36076.1"/>
    <property type="molecule type" value="Genomic_DNA"/>
</dbReference>
<protein>
    <recommendedName>
        <fullName evidence="1">VOC domain-containing protein</fullName>
    </recommendedName>
</protein>
<dbReference type="InterPro" id="IPR029068">
    <property type="entry name" value="Glyas_Bleomycin-R_OHBP_Dase"/>
</dbReference>
<dbReference type="SUPFAM" id="SSF54593">
    <property type="entry name" value="Glyoxalase/Bleomycin resistance protein/Dihydroxybiphenyl dioxygenase"/>
    <property type="match status" value="2"/>
</dbReference>
<gene>
    <name evidence="2" type="ORF">SAMN04489750_3456</name>
</gene>
<dbReference type="PROSITE" id="PS51819">
    <property type="entry name" value="VOC"/>
    <property type="match status" value="1"/>
</dbReference>
<dbReference type="CDD" id="cd07247">
    <property type="entry name" value="SgaA_N_like"/>
    <property type="match status" value="1"/>
</dbReference>
<dbReference type="InterPro" id="IPR037523">
    <property type="entry name" value="VOC_core"/>
</dbReference>
<sequence>MTTRDTNWPTGYPCWIDISFDTEHRRLHHAATFYGELFGWRVEDGDDQYGGYRMCFKNDAAVAGLMPKMDPGQPTQWLLYLATDDAQATAAAVRQFGGQVVVEPMDVGTLGVMAVCVDPQGGYFGLWQGKEHHGFELIDEPGSVGWSDLLTHDGRAAQEFYAAVFGYTYREADADGYFFIEQDGKVVGGLHQAPQDVPVGWLVHFNVASRDASAQIAQELDGEIVMTLDTIAGPEATIQGPGGEFFNLVEPTNNFTL</sequence>
<dbReference type="InterPro" id="IPR041581">
    <property type="entry name" value="Glyoxalase_6"/>
</dbReference>
<dbReference type="InterPro" id="IPR052164">
    <property type="entry name" value="Anthracycline_SecMetBiosynth"/>
</dbReference>
<evidence type="ECO:0000259" key="1">
    <source>
        <dbReference type="PROSITE" id="PS51819"/>
    </source>
</evidence>
<dbReference type="PANTHER" id="PTHR33993">
    <property type="entry name" value="GLYOXALASE-RELATED"/>
    <property type="match status" value="1"/>
</dbReference>
<feature type="domain" description="VOC" evidence="1">
    <location>
        <begin position="12"/>
        <end position="129"/>
    </location>
</feature>
<dbReference type="Gene3D" id="3.10.180.10">
    <property type="entry name" value="2,3-Dihydroxybiphenyl 1,2-Dioxygenase, domain 1"/>
    <property type="match status" value="2"/>
</dbReference>
<dbReference type="RefSeq" id="WP_109687779.1">
    <property type="nucleotide sequence ID" value="NZ_QGDN01000001.1"/>
</dbReference>
<dbReference type="AlphaFoldDB" id="A0A2Y8ZX15"/>